<gene>
    <name evidence="4" type="ORF">K0B96_15020</name>
</gene>
<name>A0A8F9XL13_9BACT</name>
<proteinExistence type="predicted"/>
<accession>A0A8F9XL13</accession>
<dbReference type="InterPro" id="IPR013424">
    <property type="entry name" value="Ice-binding_C"/>
</dbReference>
<dbReference type="Pfam" id="PF20597">
    <property type="entry name" value="pAdhesive_15"/>
    <property type="match status" value="1"/>
</dbReference>
<feature type="signal peptide" evidence="1">
    <location>
        <begin position="1"/>
        <end position="24"/>
    </location>
</feature>
<evidence type="ECO:0000259" key="3">
    <source>
        <dbReference type="Pfam" id="PF20597"/>
    </source>
</evidence>
<dbReference type="Proteomes" id="UP000825051">
    <property type="component" value="Chromosome"/>
</dbReference>
<dbReference type="NCBIfam" id="TIGR04215">
    <property type="entry name" value="choice_anch_A"/>
    <property type="match status" value="1"/>
</dbReference>
<dbReference type="EMBL" id="CP080507">
    <property type="protein sequence ID" value="QYM78594.1"/>
    <property type="molecule type" value="Genomic_DNA"/>
</dbReference>
<evidence type="ECO:0000259" key="2">
    <source>
        <dbReference type="Pfam" id="PF07589"/>
    </source>
</evidence>
<dbReference type="Pfam" id="PF07589">
    <property type="entry name" value="PEP-CTERM"/>
    <property type="match status" value="1"/>
</dbReference>
<feature type="domain" description="Choice-of-anchor A" evidence="3">
    <location>
        <begin position="43"/>
        <end position="325"/>
    </location>
</feature>
<reference evidence="4" key="1">
    <citation type="submission" date="2021-08" db="EMBL/GenBank/DDBJ databases">
        <title>Genome of a novel bacterium of the phylum Verrucomicrobia, Oleiharenicola sp. KSB-15.</title>
        <authorList>
            <person name="Chung J.-H."/>
            <person name="Ahn J.-H."/>
            <person name="Yoon Y."/>
            <person name="Kim D.-Y."/>
            <person name="An S.-H."/>
            <person name="Park I."/>
            <person name="Yeon J."/>
        </authorList>
    </citation>
    <scope>NUCLEOTIDE SEQUENCE</scope>
    <source>
        <strain evidence="4">KSB-15</strain>
    </source>
</reference>
<dbReference type="AlphaFoldDB" id="A0A8F9XL13"/>
<feature type="chain" id="PRO_5034345620" evidence="1">
    <location>
        <begin position="25"/>
        <end position="373"/>
    </location>
</feature>
<keyword evidence="5" id="KW-1185">Reference proteome</keyword>
<evidence type="ECO:0000313" key="4">
    <source>
        <dbReference type="EMBL" id="QYM78594.1"/>
    </source>
</evidence>
<dbReference type="InterPro" id="IPR026588">
    <property type="entry name" value="Choice_anch_A"/>
</dbReference>
<evidence type="ECO:0000313" key="5">
    <source>
        <dbReference type="Proteomes" id="UP000825051"/>
    </source>
</evidence>
<organism evidence="4 5">
    <name type="scientific">Horticoccus luteus</name>
    <dbReference type="NCBI Taxonomy" id="2862869"/>
    <lineage>
        <taxon>Bacteria</taxon>
        <taxon>Pseudomonadati</taxon>
        <taxon>Verrucomicrobiota</taxon>
        <taxon>Opitutia</taxon>
        <taxon>Opitutales</taxon>
        <taxon>Opitutaceae</taxon>
        <taxon>Horticoccus</taxon>
    </lineage>
</organism>
<dbReference type="RefSeq" id="WP_220161698.1">
    <property type="nucleotide sequence ID" value="NZ_CP080507.1"/>
</dbReference>
<dbReference type="KEGG" id="ole:K0B96_15020"/>
<feature type="domain" description="Ice-binding protein C-terminal" evidence="2">
    <location>
        <begin position="334"/>
        <end position="357"/>
    </location>
</feature>
<protein>
    <submittedName>
        <fullName evidence="4">Choice-of-anchor A family protein</fullName>
    </submittedName>
</protein>
<evidence type="ECO:0000256" key="1">
    <source>
        <dbReference type="SAM" id="SignalP"/>
    </source>
</evidence>
<keyword evidence="1" id="KW-0732">Signal</keyword>
<sequence length="373" mass="38828">MPSLPPLARAAGLCALVISLGAAAPSLRAGLVDQGVSDFDTLVRNYNLIAFGDAEFTSYGDTEGPLAIRGDLTLNGAGAIATQPSKYVPDTNPTLYVSGNLHLNAYTDLQSGYASTPNATGTWDATQRRLTTGSGTLSTVNSSHALAHVDPRTNPAPAAWDWDTMHTQAVSISNTLAAAPAFGTIEITGQKLQFVTTQTSGVAVFNFDASLLSGNTYGGQLFSNVQFDVPDGVTYVINVRNADGRTLFGTGTGVNFNTGSGYERVLWNVAGGTADAPLELSLGNGGQFYGSILAPNVNLSNAGGTALNGQIVAMNYTHADAELHFTPFDCPFTPVPEPATWGLAGLGLCALVAGRERLRRSGTKLASKLRLPV</sequence>